<sequence length="220" mass="25118">MTDTTVAENRIAIIALMLRQWDITKQRIQEGHPPQPWNPDVKPHAILERNRLGVLGMRAARKMEEAREVDVISGSWSDGAVRVIAGPKFPYPEPDRTARQVARFTSPIRDILTEEFLRECEKVAAEMEVLNKRRDVLWMQIADKVYALPDRSTANTVFNEISFACAAKDGKFRDMIFDVERVQVMNQFMSPEDLCVNYGRLKHEPTDTAEGFLPAGTRES</sequence>
<evidence type="ECO:0000313" key="2">
    <source>
        <dbReference type="Proteomes" id="UP000000463"/>
    </source>
</evidence>
<keyword evidence="2" id="KW-1185">Reference proteome</keyword>
<organism evidence="1 2">
    <name type="scientific">Caulobacter phage CcrColossus</name>
    <dbReference type="NCBI Taxonomy" id="1211640"/>
    <lineage>
        <taxon>Viruses</taxon>
        <taxon>Duplodnaviria</taxon>
        <taxon>Heunggongvirae</taxon>
        <taxon>Uroviricota</taxon>
        <taxon>Caudoviricetes</taxon>
        <taxon>Jeanschmidtviridae</taxon>
        <taxon>Colossusvirus</taxon>
        <taxon>Colossusvirus colossus</taxon>
    </lineage>
</organism>
<name>K4JT25_9CAUD</name>
<accession>K4JT25</accession>
<dbReference type="EMBL" id="JX100810">
    <property type="protein sequence ID" value="AFU88291.1"/>
    <property type="molecule type" value="Genomic_DNA"/>
</dbReference>
<reference evidence="1 2" key="1">
    <citation type="journal article" date="2012" name="BMC Genomics">
        <title>The Caulobacter crescentus phage phiCbK: genomics of a canonical phage.</title>
        <authorList>
            <person name="Gill J.J."/>
            <person name="Berry J.D."/>
            <person name="Russell W.K."/>
            <person name="Lessor L."/>
            <person name="Escobar Garcia D.A."/>
            <person name="Hernandez D."/>
            <person name="Kane A."/>
            <person name="Keene J."/>
            <person name="Maddox M."/>
            <person name="Martin R."/>
            <person name="Mohan S."/>
            <person name="Thorn A.M."/>
            <person name="Russell D.H."/>
            <person name="Young R."/>
        </authorList>
    </citation>
    <scope>NUCLEOTIDE SEQUENCE [LARGE SCALE GENOMIC DNA]</scope>
</reference>
<evidence type="ECO:0000313" key="1">
    <source>
        <dbReference type="EMBL" id="AFU88291.1"/>
    </source>
</evidence>
<dbReference type="Proteomes" id="UP000000463">
    <property type="component" value="Segment"/>
</dbReference>
<dbReference type="RefSeq" id="YP_006988655.1">
    <property type="nucleotide sequence ID" value="NC_019406.1"/>
</dbReference>
<protein>
    <submittedName>
        <fullName evidence="1">Uncharacterized protein</fullName>
    </submittedName>
</protein>
<dbReference type="KEGG" id="vg:13995349"/>
<proteinExistence type="predicted"/>
<dbReference type="GeneID" id="13995349"/>
<gene>
    <name evidence="1" type="ORF">CcrColossus_gp421</name>
</gene>